<dbReference type="GO" id="GO:0005794">
    <property type="term" value="C:Golgi apparatus"/>
    <property type="evidence" value="ECO:0007669"/>
    <property type="project" value="TreeGrafter"/>
</dbReference>
<proteinExistence type="inferred from homology"/>
<evidence type="ECO:0000256" key="14">
    <source>
        <dbReference type="SAM" id="MobiDB-lite"/>
    </source>
</evidence>
<evidence type="ECO:0000256" key="8">
    <source>
        <dbReference type="ARBA" id="ARBA00023054"/>
    </source>
</evidence>
<keyword evidence="17" id="KW-1185">Reference proteome</keyword>
<organism evidence="16 17">
    <name type="scientific">Zoarces viviparus</name>
    <name type="common">Viviparous eelpout</name>
    <name type="synonym">Blennius viviparus</name>
    <dbReference type="NCBI Taxonomy" id="48416"/>
    <lineage>
        <taxon>Eukaryota</taxon>
        <taxon>Metazoa</taxon>
        <taxon>Chordata</taxon>
        <taxon>Craniata</taxon>
        <taxon>Vertebrata</taxon>
        <taxon>Euteleostomi</taxon>
        <taxon>Actinopterygii</taxon>
        <taxon>Neopterygii</taxon>
        <taxon>Teleostei</taxon>
        <taxon>Neoteleostei</taxon>
        <taxon>Acanthomorphata</taxon>
        <taxon>Eupercaria</taxon>
        <taxon>Perciformes</taxon>
        <taxon>Cottioidei</taxon>
        <taxon>Zoarcales</taxon>
        <taxon>Zoarcidae</taxon>
        <taxon>Zoarcinae</taxon>
        <taxon>Zoarces</taxon>
    </lineage>
</organism>
<evidence type="ECO:0000256" key="3">
    <source>
        <dbReference type="ARBA" id="ARBA00009859"/>
    </source>
</evidence>
<evidence type="ECO:0000256" key="13">
    <source>
        <dbReference type="SAM" id="Coils"/>
    </source>
</evidence>
<keyword evidence="11" id="KW-0966">Cell projection</keyword>
<evidence type="ECO:0000256" key="10">
    <source>
        <dbReference type="ARBA" id="ARBA00023212"/>
    </source>
</evidence>
<dbReference type="Pfam" id="PF13851">
    <property type="entry name" value="GAS"/>
    <property type="match status" value="1"/>
</dbReference>
<evidence type="ECO:0000313" key="17">
    <source>
        <dbReference type="Proteomes" id="UP001488805"/>
    </source>
</evidence>
<evidence type="ECO:0000259" key="15">
    <source>
        <dbReference type="Pfam" id="PF13851"/>
    </source>
</evidence>
<feature type="region of interest" description="Disordered" evidence="14">
    <location>
        <begin position="256"/>
        <end position="277"/>
    </location>
</feature>
<evidence type="ECO:0000256" key="2">
    <source>
        <dbReference type="ARBA" id="ARBA00004245"/>
    </source>
</evidence>
<evidence type="ECO:0000256" key="11">
    <source>
        <dbReference type="ARBA" id="ARBA00023273"/>
    </source>
</evidence>
<keyword evidence="9" id="KW-0969">Cilium</keyword>
<evidence type="ECO:0000256" key="12">
    <source>
        <dbReference type="ARBA" id="ARBA00031568"/>
    </source>
</evidence>
<dbReference type="EMBL" id="JBCEZU010000078">
    <property type="protein sequence ID" value="KAK9532283.1"/>
    <property type="molecule type" value="Genomic_DNA"/>
</dbReference>
<dbReference type="PANTHER" id="PTHR31543">
    <property type="entry name" value="DYNEIN REGULATORY COMPLEX SUBUNIT 4"/>
    <property type="match status" value="1"/>
</dbReference>
<evidence type="ECO:0000256" key="1">
    <source>
        <dbReference type="ARBA" id="ARBA00004230"/>
    </source>
</evidence>
<keyword evidence="6" id="KW-0493">Microtubule</keyword>
<evidence type="ECO:0000256" key="4">
    <source>
        <dbReference type="ARBA" id="ARBA00021301"/>
    </source>
</evidence>
<evidence type="ECO:0000313" key="16">
    <source>
        <dbReference type="EMBL" id="KAK9532283.1"/>
    </source>
</evidence>
<evidence type="ECO:0000256" key="7">
    <source>
        <dbReference type="ARBA" id="ARBA00022846"/>
    </source>
</evidence>
<feature type="coiled-coil region" evidence="13">
    <location>
        <begin position="183"/>
        <end position="237"/>
    </location>
</feature>
<protein>
    <recommendedName>
        <fullName evidence="4">Dynein regulatory complex subunit 4</fullName>
    </recommendedName>
    <alternativeName>
        <fullName evidence="12">Growth arrest-specific protein 8</fullName>
    </alternativeName>
</protein>
<dbReference type="GO" id="GO:0031267">
    <property type="term" value="F:small GTPase binding"/>
    <property type="evidence" value="ECO:0007669"/>
    <property type="project" value="InterPro"/>
</dbReference>
<sequence length="475" mass="54518">MPPKTKGKGKKAAKGKSVVGGLSKREMSKDQLEENIVRLREELDREREERSYFQLERDKIQASWEISKRRLEEEKAELRSRHVAREEAEERHRVEITVYKQKLKHVLSEHRGTISGLKVDAVASAALLQNQHTQSELWLQRELLGLQADFREKKLHNENIIKELKLKHQVELMELANNGHKIIRDVEAKCQEEMQLMTEAEAKKRQAEVDGIEDRMKSRVETLIKEHDRELKHAKEHSDYYSAEQRKLKDELEKETKLQTRVDRQLSAAGREKRRLSEALQEAQQRLPELQTRQHDYKQAKTKSVATKARVKVLEKELRDLSMEHELLLQAIEKVQQHRDELLKKQTEVILDIQQKSGLKQLLQKRKVAALTEAVEKKEAQLCAALSASNIDQTAGSSAANKLQGMLESKQATIDALQSDLARDCTEYDHLLQTCKAKLKDSGVPLLNFPFRPSKQLLGGPARVKASPGPAASKQ</sequence>
<comment type="subcellular location">
    <subcellularLocation>
        <location evidence="1">Cell projection</location>
        <location evidence="1">Cilium</location>
        <location evidence="1">Flagellum</location>
    </subcellularLocation>
    <subcellularLocation>
        <location evidence="2">Cytoplasm</location>
        <location evidence="2">Cytoskeleton</location>
    </subcellularLocation>
</comment>
<dbReference type="PANTHER" id="PTHR31543:SF0">
    <property type="entry name" value="DYNEIN REGULATORY COMPLEX SUBUNIT 4"/>
    <property type="match status" value="1"/>
</dbReference>
<dbReference type="InterPro" id="IPR025593">
    <property type="entry name" value="GAS8_dom"/>
</dbReference>
<name>A0AAW1FC32_ZOAVI</name>
<comment type="caution">
    <text evidence="16">The sequence shown here is derived from an EMBL/GenBank/DDBJ whole genome shotgun (WGS) entry which is preliminary data.</text>
</comment>
<dbReference type="Proteomes" id="UP001488805">
    <property type="component" value="Unassembled WGS sequence"/>
</dbReference>
<dbReference type="GO" id="GO:0031514">
    <property type="term" value="C:motile cilium"/>
    <property type="evidence" value="ECO:0007669"/>
    <property type="project" value="UniProtKB-SubCell"/>
</dbReference>
<dbReference type="AlphaFoldDB" id="A0AAW1FC32"/>
<keyword evidence="5" id="KW-0963">Cytoplasm</keyword>
<evidence type="ECO:0000256" key="9">
    <source>
        <dbReference type="ARBA" id="ARBA00023069"/>
    </source>
</evidence>
<comment type="similarity">
    <text evidence="3">Belongs to the DRC4 family.</text>
</comment>
<reference evidence="16 17" key="1">
    <citation type="journal article" date="2024" name="Genome Biol. Evol.">
        <title>Chromosome-level genome assembly of the viviparous eelpout Zoarces viviparus.</title>
        <authorList>
            <person name="Fuhrmann N."/>
            <person name="Brasseur M.V."/>
            <person name="Bakowski C.E."/>
            <person name="Podsiadlowski L."/>
            <person name="Prost S."/>
            <person name="Krehenwinkel H."/>
            <person name="Mayer C."/>
        </authorList>
    </citation>
    <scope>NUCLEOTIDE SEQUENCE [LARGE SCALE GENOMIC DNA]</scope>
    <source>
        <strain evidence="16">NO-MEL_2022_Ind0_liver</strain>
    </source>
</reference>
<keyword evidence="7" id="KW-0282">Flagellum</keyword>
<feature type="compositionally biased region" description="Basic residues" evidence="14">
    <location>
        <begin position="1"/>
        <end position="14"/>
    </location>
</feature>
<dbReference type="GO" id="GO:0005874">
    <property type="term" value="C:microtubule"/>
    <property type="evidence" value="ECO:0007669"/>
    <property type="project" value="UniProtKB-KW"/>
</dbReference>
<dbReference type="InterPro" id="IPR039308">
    <property type="entry name" value="GAS8"/>
</dbReference>
<keyword evidence="10" id="KW-0206">Cytoskeleton</keyword>
<evidence type="ECO:0000256" key="5">
    <source>
        <dbReference type="ARBA" id="ARBA00022490"/>
    </source>
</evidence>
<feature type="region of interest" description="Disordered" evidence="14">
    <location>
        <begin position="1"/>
        <end position="31"/>
    </location>
</feature>
<evidence type="ECO:0000256" key="6">
    <source>
        <dbReference type="ARBA" id="ARBA00022701"/>
    </source>
</evidence>
<feature type="domain" description="Growth arrest-specific protein 8" evidence="15">
    <location>
        <begin position="223"/>
        <end position="417"/>
    </location>
</feature>
<keyword evidence="8 13" id="KW-0175">Coiled coil</keyword>
<dbReference type="GO" id="GO:0008017">
    <property type="term" value="F:microtubule binding"/>
    <property type="evidence" value="ECO:0007669"/>
    <property type="project" value="InterPro"/>
</dbReference>
<gene>
    <name evidence="16" type="ORF">VZT92_009674</name>
</gene>
<dbReference type="GO" id="GO:0030317">
    <property type="term" value="P:flagellated sperm motility"/>
    <property type="evidence" value="ECO:0007669"/>
    <property type="project" value="TreeGrafter"/>
</dbReference>
<feature type="region of interest" description="Disordered" evidence="14">
    <location>
        <begin position="453"/>
        <end position="475"/>
    </location>
</feature>
<accession>A0AAW1FC32</accession>